<evidence type="ECO:0000256" key="1">
    <source>
        <dbReference type="SAM" id="MobiDB-lite"/>
    </source>
</evidence>
<dbReference type="Pfam" id="PF26366">
    <property type="entry name" value="DUF8094"/>
    <property type="match status" value="1"/>
</dbReference>
<proteinExistence type="predicted"/>
<feature type="region of interest" description="Disordered" evidence="1">
    <location>
        <begin position="553"/>
        <end position="572"/>
    </location>
</feature>
<feature type="transmembrane region" description="Helical" evidence="2">
    <location>
        <begin position="199"/>
        <end position="222"/>
    </location>
</feature>
<gene>
    <name evidence="4" type="ORF">GCM10010196_17190</name>
</gene>
<evidence type="ECO:0000313" key="4">
    <source>
        <dbReference type="EMBL" id="GGR23943.1"/>
    </source>
</evidence>
<dbReference type="InterPro" id="IPR058407">
    <property type="entry name" value="DUF8094"/>
</dbReference>
<accession>A0A918FBG4</accession>
<dbReference type="EMBL" id="BMRJ01000001">
    <property type="protein sequence ID" value="GGR23943.1"/>
    <property type="molecule type" value="Genomic_DNA"/>
</dbReference>
<comment type="caution">
    <text evidence="4">The sequence shown here is derived from an EMBL/GenBank/DDBJ whole genome shotgun (WGS) entry which is preliminary data.</text>
</comment>
<feature type="compositionally biased region" description="Basic residues" evidence="1">
    <location>
        <begin position="228"/>
        <end position="246"/>
    </location>
</feature>
<keyword evidence="5" id="KW-1185">Reference proteome</keyword>
<feature type="domain" description="DUF8094" evidence="3">
    <location>
        <begin position="318"/>
        <end position="620"/>
    </location>
</feature>
<protein>
    <recommendedName>
        <fullName evidence="3">DUF8094 domain-containing protein</fullName>
    </recommendedName>
</protein>
<organism evidence="4 5">
    <name type="scientific">Agromyces mediolanus</name>
    <name type="common">Corynebacterium mediolanum</name>
    <dbReference type="NCBI Taxonomy" id="41986"/>
    <lineage>
        <taxon>Bacteria</taxon>
        <taxon>Bacillati</taxon>
        <taxon>Actinomycetota</taxon>
        <taxon>Actinomycetes</taxon>
        <taxon>Micrococcales</taxon>
        <taxon>Microbacteriaceae</taxon>
        <taxon>Agromyces</taxon>
    </lineage>
</organism>
<feature type="compositionally biased region" description="Low complexity" evidence="1">
    <location>
        <begin position="117"/>
        <end position="143"/>
    </location>
</feature>
<reference evidence="4" key="2">
    <citation type="submission" date="2020-09" db="EMBL/GenBank/DDBJ databases">
        <authorList>
            <person name="Sun Q."/>
            <person name="Ohkuma M."/>
        </authorList>
    </citation>
    <scope>NUCLEOTIDE SEQUENCE</scope>
    <source>
        <strain evidence="4">JCM 3346</strain>
    </source>
</reference>
<dbReference type="RefSeq" id="WP_189084809.1">
    <property type="nucleotide sequence ID" value="NZ_BMRJ01000001.1"/>
</dbReference>
<keyword evidence="2" id="KW-0812">Transmembrane</keyword>
<feature type="region of interest" description="Disordered" evidence="1">
    <location>
        <begin position="108"/>
        <end position="149"/>
    </location>
</feature>
<feature type="region of interest" description="Disordered" evidence="1">
    <location>
        <begin position="228"/>
        <end position="256"/>
    </location>
</feature>
<feature type="region of interest" description="Disordered" evidence="1">
    <location>
        <begin position="287"/>
        <end position="321"/>
    </location>
</feature>
<feature type="compositionally biased region" description="Low complexity" evidence="1">
    <location>
        <begin position="290"/>
        <end position="306"/>
    </location>
</feature>
<sequence>MRFVLAIVAFVAAAVLIGLGIAQRTVFLEPARVSLTATVDESVDYVVIEPDALAAHPGKQTLSAAGDGSVFLAYGRSSDVEAWVRASDHVTIGYDAETDELVSERVDGVTDTPTEEPPVAGAVEPATPATPEAPETEADTATVSPAGSDLWLDQFTGDGRVTTTIAAPEGISVIVASGSEDAVPDRLAVAWPLDNSTPWAGPLLVGGSVMFLVGLVLLLLGIRHHRRSRGPRRNLPKGPRGLRRRPAPSQAEQSQALGRGRRALLAPLVLVPALALSACSSDYWPSFEQPAPSEEATATPGPTESEAPAEGEPTEATVPAVTEPQMERIMRTISEFTVANDEARASDELETRFTGPALEARAADYTIRGTLPDQTQVLAIPPGPLSVMLPQQTSADPTTGWPRTVLTVMESSDDAAVAPTALVLQQDSPRDQYHVLYTMSLVPGPEFPDVAPASIGAPIIAPEYKGLSLAPSQVSTAFADILMKGAESEYAPLFDLEGTDLDDTLNATARANEVQGANPTITLSVSAVAGDAPVVALATNDAGALVSTLVRRTEQSRPNDGGTTGFKEDTPARALSGFTEQSAKGVQSTRDLQLLFYVPAVGTDEPIRLLGWSESLVSASEVQ</sequence>
<evidence type="ECO:0000313" key="5">
    <source>
        <dbReference type="Proteomes" id="UP000610303"/>
    </source>
</evidence>
<keyword evidence="2" id="KW-0472">Membrane</keyword>
<reference evidence="4" key="1">
    <citation type="journal article" date="2014" name="Int. J. Syst. Evol. Microbiol.">
        <title>Complete genome sequence of Corynebacterium casei LMG S-19264T (=DSM 44701T), isolated from a smear-ripened cheese.</title>
        <authorList>
            <consortium name="US DOE Joint Genome Institute (JGI-PGF)"/>
            <person name="Walter F."/>
            <person name="Albersmeier A."/>
            <person name="Kalinowski J."/>
            <person name="Ruckert C."/>
        </authorList>
    </citation>
    <scope>NUCLEOTIDE SEQUENCE</scope>
    <source>
        <strain evidence="4">JCM 3346</strain>
    </source>
</reference>
<keyword evidence="2" id="KW-1133">Transmembrane helix</keyword>
<name>A0A918FBG4_AGRME</name>
<dbReference type="Proteomes" id="UP000610303">
    <property type="component" value="Unassembled WGS sequence"/>
</dbReference>
<dbReference type="AlphaFoldDB" id="A0A918FBG4"/>
<feature type="transmembrane region" description="Helical" evidence="2">
    <location>
        <begin position="263"/>
        <end position="284"/>
    </location>
</feature>
<evidence type="ECO:0000259" key="3">
    <source>
        <dbReference type="Pfam" id="PF26366"/>
    </source>
</evidence>
<evidence type="ECO:0000256" key="2">
    <source>
        <dbReference type="SAM" id="Phobius"/>
    </source>
</evidence>